<gene>
    <name evidence="1" type="ordered locus">Emtol_1221</name>
</gene>
<sequence length="46" mass="5433">MIPIKFMKSLTSSSKEYKILKKNLEQDNRLTIIVSNTLNVDFFREV</sequence>
<dbReference type="EMBL" id="CP002961">
    <property type="protein sequence ID" value="AFK02370.1"/>
    <property type="molecule type" value="Genomic_DNA"/>
</dbReference>
<evidence type="ECO:0000313" key="2">
    <source>
        <dbReference type="Proteomes" id="UP000002875"/>
    </source>
</evidence>
<evidence type="ECO:0000313" key="1">
    <source>
        <dbReference type="EMBL" id="AFK02370.1"/>
    </source>
</evidence>
<reference evidence="1 2" key="1">
    <citation type="submission" date="2011-07" db="EMBL/GenBank/DDBJ databases">
        <title>The complete genome of chromosome of Emticicia oligotrophica DSM 17448.</title>
        <authorList>
            <consortium name="US DOE Joint Genome Institute (JGI-PGF)"/>
            <person name="Lucas S."/>
            <person name="Han J."/>
            <person name="Lapidus A."/>
            <person name="Bruce D."/>
            <person name="Goodwin L."/>
            <person name="Pitluck S."/>
            <person name="Peters L."/>
            <person name="Kyrpides N."/>
            <person name="Mavromatis K."/>
            <person name="Ivanova N."/>
            <person name="Ovchinnikova G."/>
            <person name="Teshima H."/>
            <person name="Detter J.C."/>
            <person name="Tapia R."/>
            <person name="Han C."/>
            <person name="Land M."/>
            <person name="Hauser L."/>
            <person name="Markowitz V."/>
            <person name="Cheng J.-F."/>
            <person name="Hugenholtz P."/>
            <person name="Woyke T."/>
            <person name="Wu D."/>
            <person name="Tindall B."/>
            <person name="Pomrenke H."/>
            <person name="Brambilla E."/>
            <person name="Klenk H.-P."/>
            <person name="Eisen J.A."/>
        </authorList>
    </citation>
    <scope>NUCLEOTIDE SEQUENCE [LARGE SCALE GENOMIC DNA]</scope>
    <source>
        <strain evidence="1 2">DSM 17448</strain>
    </source>
</reference>
<accession>A0ABN4AJV9</accession>
<proteinExistence type="predicted"/>
<protein>
    <submittedName>
        <fullName evidence="1">Uncharacterized protein</fullName>
    </submittedName>
</protein>
<dbReference type="Proteomes" id="UP000002875">
    <property type="component" value="Chromosome"/>
</dbReference>
<organism evidence="1 2">
    <name type="scientific">Emticicia oligotrophica (strain DSM 17448 / CIP 109782 / MTCC 6937 / GPTSA100-15)</name>
    <dbReference type="NCBI Taxonomy" id="929562"/>
    <lineage>
        <taxon>Bacteria</taxon>
        <taxon>Pseudomonadati</taxon>
        <taxon>Bacteroidota</taxon>
        <taxon>Cytophagia</taxon>
        <taxon>Cytophagales</taxon>
        <taxon>Leadbetterellaceae</taxon>
        <taxon>Emticicia</taxon>
    </lineage>
</organism>
<name>A0ABN4AJV9_EMTOG</name>
<keyword evidence="2" id="KW-1185">Reference proteome</keyword>